<feature type="transmembrane region" description="Helical" evidence="9">
    <location>
        <begin position="285"/>
        <end position="307"/>
    </location>
</feature>
<evidence type="ECO:0000256" key="2">
    <source>
        <dbReference type="ARBA" id="ARBA00022448"/>
    </source>
</evidence>
<reference evidence="11" key="1">
    <citation type="submission" date="2016-11" db="UniProtKB">
        <authorList>
            <consortium name="WormBaseParasite"/>
        </authorList>
    </citation>
    <scope>IDENTIFICATION</scope>
    <source>
        <strain evidence="11">pt0022</strain>
    </source>
</reference>
<comment type="similarity">
    <text evidence="8">Belongs to the two pore domain potassium channel (TC 1.A.1.8) family.</text>
</comment>
<keyword evidence="6 9" id="KW-0472">Membrane</keyword>
<evidence type="ECO:0000256" key="5">
    <source>
        <dbReference type="ARBA" id="ARBA00023065"/>
    </source>
</evidence>
<evidence type="ECO:0000256" key="4">
    <source>
        <dbReference type="ARBA" id="ARBA00022989"/>
    </source>
</evidence>
<feature type="domain" description="Potassium channel" evidence="10">
    <location>
        <begin position="299"/>
        <end position="367"/>
    </location>
</feature>
<dbReference type="STRING" id="6293.A0A1I8EJV8"/>
<accession>A0A1I8EJV8</accession>
<keyword evidence="4 9" id="KW-1133">Transmembrane helix</keyword>
<dbReference type="GO" id="GO:0015271">
    <property type="term" value="F:outward rectifier potassium channel activity"/>
    <property type="evidence" value="ECO:0007669"/>
    <property type="project" value="TreeGrafter"/>
</dbReference>
<dbReference type="Gene3D" id="1.10.287.70">
    <property type="match status" value="1"/>
</dbReference>
<feature type="transmembrane region" description="Helical" evidence="9">
    <location>
        <begin position="342"/>
        <end position="363"/>
    </location>
</feature>
<dbReference type="GO" id="GO:0030322">
    <property type="term" value="P:stabilization of membrane potential"/>
    <property type="evidence" value="ECO:0007669"/>
    <property type="project" value="TreeGrafter"/>
</dbReference>
<dbReference type="SUPFAM" id="SSF81324">
    <property type="entry name" value="Voltage-gated potassium channels"/>
    <property type="match status" value="2"/>
</dbReference>
<evidence type="ECO:0000256" key="6">
    <source>
        <dbReference type="ARBA" id="ARBA00023136"/>
    </source>
</evidence>
<feature type="transmembrane region" description="Helical" evidence="9">
    <location>
        <begin position="222"/>
        <end position="242"/>
    </location>
</feature>
<keyword evidence="3 8" id="KW-0812">Transmembrane</keyword>
<dbReference type="PRINTS" id="PR01333">
    <property type="entry name" value="2POREKCHANEL"/>
</dbReference>
<dbReference type="InterPro" id="IPR003280">
    <property type="entry name" value="2pore_dom_K_chnl"/>
</dbReference>
<comment type="subcellular location">
    <subcellularLocation>
        <location evidence="1">Membrane</location>
        <topology evidence="1">Multi-pass membrane protein</topology>
    </subcellularLocation>
</comment>
<protein>
    <recommendedName>
        <fullName evidence="10">Potassium channel domain-containing protein</fullName>
    </recommendedName>
</protein>
<keyword evidence="2 8" id="KW-0813">Transport</keyword>
<feature type="domain" description="Potassium channel" evidence="10">
    <location>
        <begin position="189"/>
        <end position="244"/>
    </location>
</feature>
<keyword evidence="7 8" id="KW-0407">Ion channel</keyword>
<evidence type="ECO:0000256" key="9">
    <source>
        <dbReference type="SAM" id="Phobius"/>
    </source>
</evidence>
<evidence type="ECO:0000256" key="8">
    <source>
        <dbReference type="RuleBase" id="RU003857"/>
    </source>
</evidence>
<evidence type="ECO:0000256" key="7">
    <source>
        <dbReference type="ARBA" id="ARBA00023303"/>
    </source>
</evidence>
<dbReference type="WBParaSite" id="maker-PairedContig_234-snap-gene-0.15-mRNA-1">
    <property type="protein sequence ID" value="maker-PairedContig_234-snap-gene-0.15-mRNA-1"/>
    <property type="gene ID" value="maker-PairedContig_234-snap-gene-0.15"/>
</dbReference>
<sequence>HIYNRSIVHSTFPVFILIAYSFFGGLIFYLIECPTERLMLNQKKVYFDWEEHSMHQIILNIEKVIRQIRFKYGNNRFELNENIRVYKRFALNGIDKAVYWYILNMYHLSDQESYKAKILQPQYPEIIWLNHFSNNFGQMYALRNYTEQLSLRYWEIALEENVSPIVVRRKMNAALFRFKTLTGLTHLFTPTWTFWNAMFLAVTTYTTIGYGNITAQSKLGRLAVMLYATIGIPLVLMILHKLGRQSFRVLERFWIQFMSLMEHIAWICCGKSIKKKNPKSFHDGNISLLLPIGITIGWVFICAAVFLKFEKDWDYFKSFYFFFCSLTTIGYGDVTPTNSIDMFVIFGLIMIGLALFSMCINVLQIKLEWLFEELLVTLLEEYKQKGVPAERINVPNKIDFVSLWRMWRKRRRQPKIQRKDTFANTILPRIKRDRRALLEHIRHALCMVNKGTQTDEHIVQACINMGSKKYFDAVSWPDLSMLPEKENDALPVRVKNMENIDHQVVIVPPQAYESQELCMTTVKDSSHMLRNTSIPNDQQSSSIDKSQRLSFVKTTESIPLLSQTMNTSYMYTTPKARRIYTDELHRLLAEVKARIDDCRALTDSKNDIQSDDIGQSSTNEKNS</sequence>
<keyword evidence="5 8" id="KW-0406">Ion transport</keyword>
<organism evidence="11">
    <name type="scientific">Wuchereria bancrofti</name>
    <dbReference type="NCBI Taxonomy" id="6293"/>
    <lineage>
        <taxon>Eukaryota</taxon>
        <taxon>Metazoa</taxon>
        <taxon>Ecdysozoa</taxon>
        <taxon>Nematoda</taxon>
        <taxon>Chromadorea</taxon>
        <taxon>Rhabditida</taxon>
        <taxon>Spirurina</taxon>
        <taxon>Spiruromorpha</taxon>
        <taxon>Filarioidea</taxon>
        <taxon>Onchocercidae</taxon>
        <taxon>Wuchereria</taxon>
    </lineage>
</organism>
<proteinExistence type="inferred from homology"/>
<evidence type="ECO:0000313" key="11">
    <source>
        <dbReference type="WBParaSite" id="maker-PairedContig_234-snap-gene-0.15-mRNA-1"/>
    </source>
</evidence>
<dbReference type="Pfam" id="PF07885">
    <property type="entry name" value="Ion_trans_2"/>
    <property type="match status" value="2"/>
</dbReference>
<evidence type="ECO:0000256" key="1">
    <source>
        <dbReference type="ARBA" id="ARBA00004141"/>
    </source>
</evidence>
<evidence type="ECO:0000256" key="3">
    <source>
        <dbReference type="ARBA" id="ARBA00022692"/>
    </source>
</evidence>
<name>A0A1I8EJV8_WUCBA</name>
<feature type="transmembrane region" description="Helical" evidence="9">
    <location>
        <begin position="178"/>
        <end position="202"/>
    </location>
</feature>
<feature type="transmembrane region" description="Helical" evidence="9">
    <location>
        <begin position="12"/>
        <end position="31"/>
    </location>
</feature>
<dbReference type="PANTHER" id="PTHR11003:SF347">
    <property type="entry name" value="POTASSIUM CHANNEL DOMAIN-CONTAINING PROTEIN"/>
    <property type="match status" value="1"/>
</dbReference>
<dbReference type="InterPro" id="IPR013099">
    <property type="entry name" value="K_chnl_dom"/>
</dbReference>
<dbReference type="GO" id="GO:0022841">
    <property type="term" value="F:potassium ion leak channel activity"/>
    <property type="evidence" value="ECO:0007669"/>
    <property type="project" value="TreeGrafter"/>
</dbReference>
<dbReference type="AlphaFoldDB" id="A0A1I8EJV8"/>
<dbReference type="PANTHER" id="PTHR11003">
    <property type="entry name" value="POTASSIUM CHANNEL, SUBFAMILY K"/>
    <property type="match status" value="1"/>
</dbReference>
<dbReference type="GO" id="GO:0005886">
    <property type="term" value="C:plasma membrane"/>
    <property type="evidence" value="ECO:0007669"/>
    <property type="project" value="TreeGrafter"/>
</dbReference>
<evidence type="ECO:0000259" key="10">
    <source>
        <dbReference type="Pfam" id="PF07885"/>
    </source>
</evidence>